<evidence type="ECO:0000313" key="3">
    <source>
        <dbReference type="Proteomes" id="UP001054945"/>
    </source>
</evidence>
<organism evidence="2 3">
    <name type="scientific">Caerostris extrusa</name>
    <name type="common">Bark spider</name>
    <name type="synonym">Caerostris bankana</name>
    <dbReference type="NCBI Taxonomy" id="172846"/>
    <lineage>
        <taxon>Eukaryota</taxon>
        <taxon>Metazoa</taxon>
        <taxon>Ecdysozoa</taxon>
        <taxon>Arthropoda</taxon>
        <taxon>Chelicerata</taxon>
        <taxon>Arachnida</taxon>
        <taxon>Araneae</taxon>
        <taxon>Araneomorphae</taxon>
        <taxon>Entelegynae</taxon>
        <taxon>Araneoidea</taxon>
        <taxon>Araneidae</taxon>
        <taxon>Caerostris</taxon>
    </lineage>
</organism>
<dbReference type="Proteomes" id="UP001054945">
    <property type="component" value="Unassembled WGS sequence"/>
</dbReference>
<feature type="region of interest" description="Disordered" evidence="1">
    <location>
        <begin position="1"/>
        <end position="21"/>
    </location>
</feature>
<keyword evidence="3" id="KW-1185">Reference proteome</keyword>
<proteinExistence type="predicted"/>
<reference evidence="2 3" key="1">
    <citation type="submission" date="2021-06" db="EMBL/GenBank/DDBJ databases">
        <title>Caerostris extrusa draft genome.</title>
        <authorList>
            <person name="Kono N."/>
            <person name="Arakawa K."/>
        </authorList>
    </citation>
    <scope>NUCLEOTIDE SEQUENCE [LARGE SCALE GENOMIC DNA]</scope>
</reference>
<protein>
    <submittedName>
        <fullName evidence="2">Uncharacterized protein</fullName>
    </submittedName>
</protein>
<evidence type="ECO:0000256" key="1">
    <source>
        <dbReference type="SAM" id="MobiDB-lite"/>
    </source>
</evidence>
<sequence>MGGSSVLKKWLNHRQRGRGREREEWRFYDAGERSVISKMLGVGSGTSPLSLDSIKSVARCQTAWVWEKWIKWKSCHLGGIRKQSTFH</sequence>
<dbReference type="EMBL" id="BPLR01012642">
    <property type="protein sequence ID" value="GIY55437.1"/>
    <property type="molecule type" value="Genomic_DNA"/>
</dbReference>
<comment type="caution">
    <text evidence="2">The sequence shown here is derived from an EMBL/GenBank/DDBJ whole genome shotgun (WGS) entry which is preliminary data.</text>
</comment>
<name>A0AAV4UC63_CAEEX</name>
<dbReference type="AlphaFoldDB" id="A0AAV4UC63"/>
<evidence type="ECO:0000313" key="2">
    <source>
        <dbReference type="EMBL" id="GIY55437.1"/>
    </source>
</evidence>
<accession>A0AAV4UC63</accession>
<gene>
    <name evidence="2" type="ORF">CEXT_806381</name>
</gene>